<dbReference type="SUPFAM" id="SSF55658">
    <property type="entry name" value="L9 N-domain-like"/>
    <property type="match status" value="1"/>
</dbReference>
<dbReference type="AlphaFoldDB" id="A0A0D8FVP4"/>
<dbReference type="InterPro" id="IPR000244">
    <property type="entry name" value="Ribosomal_bL9"/>
</dbReference>
<sequence>MELVLREPVTGLGRRGDYVRVADGYARNYLLPKGLAIVATPKVAAQAEAMRKASAEKHQRELEAASELASQLVALEINLSKRSSRDGKLFGSVTTGEIAEKVTELAGVTIDRHQVNMSEPIKTTGTFSVPIRLHPEVEVAINVEVIAES</sequence>
<dbReference type="Gene3D" id="3.10.430.100">
    <property type="entry name" value="Ribosomal protein L9, C-terminal domain"/>
    <property type="match status" value="1"/>
</dbReference>
<evidence type="ECO:0000256" key="3">
    <source>
        <dbReference type="ARBA" id="ARBA00022884"/>
    </source>
</evidence>
<dbReference type="GO" id="GO:0019843">
    <property type="term" value="F:rRNA binding"/>
    <property type="evidence" value="ECO:0007669"/>
    <property type="project" value="UniProtKB-UniRule"/>
</dbReference>
<dbReference type="GeneID" id="78372358"/>
<evidence type="ECO:0000313" key="10">
    <source>
        <dbReference type="Proteomes" id="UP000032336"/>
    </source>
</evidence>
<dbReference type="Proteomes" id="UP000032336">
    <property type="component" value="Unassembled WGS sequence"/>
</dbReference>
<evidence type="ECO:0000256" key="1">
    <source>
        <dbReference type="ARBA" id="ARBA00010605"/>
    </source>
</evidence>
<evidence type="ECO:0000259" key="8">
    <source>
        <dbReference type="PROSITE" id="PS00651"/>
    </source>
</evidence>
<dbReference type="RefSeq" id="WP_035388855.1">
    <property type="nucleotide sequence ID" value="NZ_JQKF01000007.1"/>
</dbReference>
<dbReference type="GO" id="GO:0003735">
    <property type="term" value="F:structural constituent of ribosome"/>
    <property type="evidence" value="ECO:0007669"/>
    <property type="project" value="InterPro"/>
</dbReference>
<proteinExistence type="inferred from homology"/>
<name>A0A0D8FVP4_9ACTN</name>
<dbReference type="OrthoDB" id="9788336at2"/>
<dbReference type="eggNOG" id="COG0359">
    <property type="taxonomic scope" value="Bacteria"/>
</dbReference>
<dbReference type="InterPro" id="IPR036791">
    <property type="entry name" value="Ribosomal_bL9_C_sf"/>
</dbReference>
<dbReference type="NCBIfam" id="TIGR00158">
    <property type="entry name" value="L9"/>
    <property type="match status" value="1"/>
</dbReference>
<dbReference type="EMBL" id="JXUW01000007">
    <property type="protein sequence ID" value="KJE77191.1"/>
    <property type="molecule type" value="Genomic_DNA"/>
</dbReference>
<dbReference type="GO" id="GO:0005840">
    <property type="term" value="C:ribosome"/>
    <property type="evidence" value="ECO:0007669"/>
    <property type="project" value="UniProtKB-KW"/>
</dbReference>
<dbReference type="STRING" id="1121877.FEAC_11240"/>
<dbReference type="Pfam" id="PF03948">
    <property type="entry name" value="Ribosomal_L9_C"/>
    <property type="match status" value="1"/>
</dbReference>
<reference evidence="9 10" key="1">
    <citation type="submission" date="2015-01" db="EMBL/GenBank/DDBJ databases">
        <title>Draft genome of the acidophilic iron oxidizer Ferrimicrobium acidiphilum strain T23.</title>
        <authorList>
            <person name="Poehlein A."/>
            <person name="Eisen S."/>
            <person name="Schloemann M."/>
            <person name="Johnson B.D."/>
            <person name="Daniel R."/>
            <person name="Muehling M."/>
        </authorList>
    </citation>
    <scope>NUCLEOTIDE SEQUENCE [LARGE SCALE GENOMIC DNA]</scope>
    <source>
        <strain evidence="9 10">T23</strain>
    </source>
</reference>
<dbReference type="InterPro" id="IPR009027">
    <property type="entry name" value="Ribosomal_bL9/RNase_H1_N"/>
</dbReference>
<evidence type="ECO:0000256" key="2">
    <source>
        <dbReference type="ARBA" id="ARBA00022730"/>
    </source>
</evidence>
<comment type="function">
    <text evidence="7">Binds to the 23S rRNA.</text>
</comment>
<dbReference type="Pfam" id="PF01281">
    <property type="entry name" value="Ribosomal_L9_N"/>
    <property type="match status" value="1"/>
</dbReference>
<comment type="caution">
    <text evidence="9">The sequence shown here is derived from an EMBL/GenBank/DDBJ whole genome shotgun (WGS) entry which is preliminary data.</text>
</comment>
<dbReference type="PROSITE" id="PS00651">
    <property type="entry name" value="RIBOSOMAL_L9"/>
    <property type="match status" value="1"/>
</dbReference>
<evidence type="ECO:0000256" key="4">
    <source>
        <dbReference type="ARBA" id="ARBA00022980"/>
    </source>
</evidence>
<organism evidence="9 10">
    <name type="scientific">Ferrimicrobium acidiphilum DSM 19497</name>
    <dbReference type="NCBI Taxonomy" id="1121877"/>
    <lineage>
        <taxon>Bacteria</taxon>
        <taxon>Bacillati</taxon>
        <taxon>Actinomycetota</taxon>
        <taxon>Acidimicrobiia</taxon>
        <taxon>Acidimicrobiales</taxon>
        <taxon>Acidimicrobiaceae</taxon>
        <taxon>Ferrimicrobium</taxon>
    </lineage>
</organism>
<dbReference type="InterPro" id="IPR036935">
    <property type="entry name" value="Ribosomal_bL9_N_sf"/>
</dbReference>
<feature type="domain" description="Ribosomal protein L9" evidence="8">
    <location>
        <begin position="13"/>
        <end position="40"/>
    </location>
</feature>
<evidence type="ECO:0000256" key="6">
    <source>
        <dbReference type="ARBA" id="ARBA00035292"/>
    </source>
</evidence>
<keyword evidence="10" id="KW-1185">Reference proteome</keyword>
<dbReference type="InterPro" id="IPR020070">
    <property type="entry name" value="Ribosomal_bL9_N"/>
</dbReference>
<dbReference type="InterPro" id="IPR020069">
    <property type="entry name" value="Ribosomal_bL9_C"/>
</dbReference>
<dbReference type="GO" id="GO:0006412">
    <property type="term" value="P:translation"/>
    <property type="evidence" value="ECO:0007669"/>
    <property type="project" value="UniProtKB-UniRule"/>
</dbReference>
<dbReference type="Gene3D" id="3.40.5.10">
    <property type="entry name" value="Ribosomal protein L9, N-terminal domain"/>
    <property type="match status" value="1"/>
</dbReference>
<dbReference type="SUPFAM" id="SSF55653">
    <property type="entry name" value="Ribosomal protein L9 C-domain"/>
    <property type="match status" value="1"/>
</dbReference>
<keyword evidence="4 7" id="KW-0689">Ribosomal protein</keyword>
<dbReference type="PANTHER" id="PTHR21368">
    <property type="entry name" value="50S RIBOSOMAL PROTEIN L9"/>
    <property type="match status" value="1"/>
</dbReference>
<dbReference type="GO" id="GO:1990904">
    <property type="term" value="C:ribonucleoprotein complex"/>
    <property type="evidence" value="ECO:0007669"/>
    <property type="project" value="UniProtKB-KW"/>
</dbReference>
<evidence type="ECO:0000313" key="9">
    <source>
        <dbReference type="EMBL" id="KJE77191.1"/>
    </source>
</evidence>
<accession>A0A0D8FVP4</accession>
<dbReference type="InterPro" id="IPR020594">
    <property type="entry name" value="Ribosomal_bL9_bac/chp"/>
</dbReference>
<keyword evidence="3 7" id="KW-0694">RNA-binding</keyword>
<keyword evidence="2 7" id="KW-0699">rRNA-binding</keyword>
<protein>
    <recommendedName>
        <fullName evidence="6 7">Large ribosomal subunit protein bL9</fullName>
    </recommendedName>
</protein>
<keyword evidence="5 7" id="KW-0687">Ribonucleoprotein</keyword>
<comment type="similarity">
    <text evidence="1 7">Belongs to the bacterial ribosomal protein bL9 family.</text>
</comment>
<gene>
    <name evidence="7 9" type="primary">rplI</name>
    <name evidence="9" type="ORF">FEAC_11240</name>
</gene>
<evidence type="ECO:0000256" key="5">
    <source>
        <dbReference type="ARBA" id="ARBA00023274"/>
    </source>
</evidence>
<dbReference type="PATRIC" id="fig|1121877.4.peg.1233"/>
<dbReference type="HAMAP" id="MF_00503">
    <property type="entry name" value="Ribosomal_bL9"/>
    <property type="match status" value="1"/>
</dbReference>
<evidence type="ECO:0000256" key="7">
    <source>
        <dbReference type="HAMAP-Rule" id="MF_00503"/>
    </source>
</evidence>